<organism evidence="1 2">
    <name type="scientific">Caproicibacter fermentans</name>
    <dbReference type="NCBI Taxonomy" id="2576756"/>
    <lineage>
        <taxon>Bacteria</taxon>
        <taxon>Bacillati</taxon>
        <taxon>Bacillota</taxon>
        <taxon>Clostridia</taxon>
        <taxon>Eubacteriales</taxon>
        <taxon>Acutalibacteraceae</taxon>
        <taxon>Caproicibacter</taxon>
    </lineage>
</organism>
<evidence type="ECO:0008006" key="3">
    <source>
        <dbReference type="Google" id="ProtNLM"/>
    </source>
</evidence>
<dbReference type="SUPFAM" id="SSF48452">
    <property type="entry name" value="TPR-like"/>
    <property type="match status" value="1"/>
</dbReference>
<dbReference type="InterPro" id="IPR011990">
    <property type="entry name" value="TPR-like_helical_dom_sf"/>
</dbReference>
<comment type="caution">
    <text evidence="1">The sequence shown here is derived from an EMBL/GenBank/DDBJ whole genome shotgun (WGS) entry which is preliminary data.</text>
</comment>
<dbReference type="RefSeq" id="WP_156989785.1">
    <property type="nucleotide sequence ID" value="NZ_VWXL01000014.1"/>
</dbReference>
<dbReference type="Gene3D" id="3.90.550.10">
    <property type="entry name" value="Spore Coat Polysaccharide Biosynthesis Protein SpsA, Chain A"/>
    <property type="match status" value="1"/>
</dbReference>
<proteinExistence type="predicted"/>
<dbReference type="PANTHER" id="PTHR43630:SF2">
    <property type="entry name" value="GLYCOSYLTRANSFERASE"/>
    <property type="match status" value="1"/>
</dbReference>
<dbReference type="SUPFAM" id="SSF53448">
    <property type="entry name" value="Nucleotide-diphospho-sugar transferases"/>
    <property type="match status" value="1"/>
</dbReference>
<dbReference type="Proteomes" id="UP000469440">
    <property type="component" value="Unassembled WGS sequence"/>
</dbReference>
<dbReference type="AlphaFoldDB" id="A0A6N8HWB5"/>
<name>A0A6N8HWB5_9FIRM</name>
<dbReference type="Gene3D" id="1.25.40.10">
    <property type="entry name" value="Tetratricopeptide repeat domain"/>
    <property type="match status" value="1"/>
</dbReference>
<evidence type="ECO:0000313" key="2">
    <source>
        <dbReference type="Proteomes" id="UP000469440"/>
    </source>
</evidence>
<dbReference type="OrthoDB" id="9815923at2"/>
<dbReference type="PANTHER" id="PTHR43630">
    <property type="entry name" value="POLY-BETA-1,6-N-ACETYL-D-GLUCOSAMINE SYNTHASE"/>
    <property type="match status" value="1"/>
</dbReference>
<dbReference type="EMBL" id="VWXL01000014">
    <property type="protein sequence ID" value="MVB10022.1"/>
    <property type="molecule type" value="Genomic_DNA"/>
</dbReference>
<reference evidence="1 2" key="1">
    <citation type="submission" date="2019-09" db="EMBL/GenBank/DDBJ databases">
        <title>Genome sequence of Clostridium sp. EA1.</title>
        <authorList>
            <person name="Poehlein A."/>
            <person name="Bengelsdorf F.R."/>
            <person name="Daniel R."/>
        </authorList>
    </citation>
    <scope>NUCLEOTIDE SEQUENCE [LARGE SCALE GENOMIC DNA]</scope>
    <source>
        <strain evidence="1 2">EA1</strain>
    </source>
</reference>
<keyword evidence="2" id="KW-1185">Reference proteome</keyword>
<accession>A0A6N8HWB5</accession>
<protein>
    <recommendedName>
        <fullName evidence="3">Glycosyl transferase family 2</fullName>
    </recommendedName>
</protein>
<sequence length="372" mass="43643">MSRYKICVYAICKNEEQFVDRWMDSMSEADLVVVTDTGSTDKTAEKLISRGAAVYSEEIDPWRFDEARNRSLDHVPEDVDICVCTDLDEIFEKGWRRCIEKAWQKGTTMGKYLYNWSLKPDGTPAVQFRYFKCHARHGYRWLHPVHECLGYVGTEPQRVVFIPGMVLNHHPDPNKSRSSYLPLLEMAVKEEPSDDRMTYYLGREYMYRGRWQDCINTMLRYLSLPTAVWREERCASMRWTAASFFSLSQVSEAYRWYYRAIGEAPWMRDAYVEFARMAYRLGDWPTVFCMTEEALKIRERSPVYVNAAYSWDYTPDDLCSIACFQLGMYERSLEHAKAALAFSPEDQRLKNNLSLIEKKLKDTSPEHEKSPG</sequence>
<dbReference type="InterPro" id="IPR029044">
    <property type="entry name" value="Nucleotide-diphossugar_trans"/>
</dbReference>
<gene>
    <name evidence="1" type="ORF">CAFE_06930</name>
</gene>
<evidence type="ECO:0000313" key="1">
    <source>
        <dbReference type="EMBL" id="MVB10022.1"/>
    </source>
</evidence>